<reference evidence="2 3" key="1">
    <citation type="submission" date="2018-04" db="EMBL/GenBank/DDBJ databases">
        <title>Acinetobacter junii Genome sequencing and assembly.</title>
        <authorList>
            <person name="Su J."/>
            <person name="Rensing C."/>
            <person name="Mazhar H.S."/>
        </authorList>
    </citation>
    <scope>NUCLEOTIDE SEQUENCE [LARGE SCALE GENOMIC DNA]</scope>
    <source>
        <strain evidence="2 3">SC22</strain>
    </source>
</reference>
<evidence type="ECO:0000313" key="2">
    <source>
        <dbReference type="EMBL" id="RBA50362.1"/>
    </source>
</evidence>
<proteinExistence type="predicted"/>
<sequence>MTYLDWNILMRLSDHIHQASVLSDIHHFIECNLNHYVEHAVFLDLLQELIVRFKQYHQELLSYAATIEIFVLLMQAVEQMLDGRIYDEISTLDAQQVNQLQKLILSQREKVKEHLQRYKEQQQRNRESIQSYMQTIIKDHHKLLLVRVDLSYTKEKHGQIGLQDFYQHIQKLRQLLKDQQGCFAELKGYVLKLEQGKDKGFHAHLLFIYNGSKRQNDTFLGQAVIDKWREIVGDGGIGNNCNTVKYKERYRQTGRLALGMLHRDDKQMTDNVMLLLNYFANEDKYDQSLLVSYAGMRCLSKGEYQPHGRQYQLKSECK</sequence>
<feature type="coiled-coil region" evidence="1">
    <location>
        <begin position="97"/>
        <end position="124"/>
    </location>
</feature>
<accession>A0A365PNB7</accession>
<dbReference type="AlphaFoldDB" id="A0A365PNB7"/>
<evidence type="ECO:0000313" key="3">
    <source>
        <dbReference type="Proteomes" id="UP000253688"/>
    </source>
</evidence>
<gene>
    <name evidence="2" type="ORF">DC346_00060</name>
</gene>
<organism evidence="2 3">
    <name type="scientific">Acinetobacter junii</name>
    <dbReference type="NCBI Taxonomy" id="40215"/>
    <lineage>
        <taxon>Bacteria</taxon>
        <taxon>Pseudomonadati</taxon>
        <taxon>Pseudomonadota</taxon>
        <taxon>Gammaproteobacteria</taxon>
        <taxon>Moraxellales</taxon>
        <taxon>Moraxellaceae</taxon>
        <taxon>Acinetobacter</taxon>
    </lineage>
</organism>
<evidence type="ECO:0000256" key="1">
    <source>
        <dbReference type="SAM" id="Coils"/>
    </source>
</evidence>
<evidence type="ECO:0008006" key="4">
    <source>
        <dbReference type="Google" id="ProtNLM"/>
    </source>
</evidence>
<keyword evidence="1" id="KW-0175">Coiled coil</keyword>
<comment type="caution">
    <text evidence="2">The sequence shown here is derived from an EMBL/GenBank/DDBJ whole genome shotgun (WGS) entry which is preliminary data.</text>
</comment>
<dbReference type="EMBL" id="QEWH01000001">
    <property type="protein sequence ID" value="RBA50362.1"/>
    <property type="molecule type" value="Genomic_DNA"/>
</dbReference>
<protein>
    <recommendedName>
        <fullName evidence="4">Inovirus Gp2 family protein</fullName>
    </recommendedName>
</protein>
<name>A0A365PNB7_ACIJU</name>
<dbReference type="Proteomes" id="UP000253688">
    <property type="component" value="Unassembled WGS sequence"/>
</dbReference>